<evidence type="ECO:0000313" key="2">
    <source>
        <dbReference type="EMBL" id="KIE11420.1"/>
    </source>
</evidence>
<keyword evidence="3" id="KW-1185">Reference proteome</keyword>
<name>A0A0C1RH96_9CYAN</name>
<dbReference type="EMBL" id="JHEG02000048">
    <property type="protein sequence ID" value="KIE11420.1"/>
    <property type="molecule type" value="Genomic_DNA"/>
</dbReference>
<dbReference type="Proteomes" id="UP000029738">
    <property type="component" value="Unassembled WGS sequence"/>
</dbReference>
<dbReference type="AlphaFoldDB" id="A0A0C1RH96"/>
<reference evidence="1" key="2">
    <citation type="submission" date="2019-11" db="EMBL/GenBank/DDBJ databases">
        <title>Improved Assembly of Tolypothrix boutellei genome.</title>
        <authorList>
            <person name="Sarangi A.N."/>
            <person name="Mukherjee M."/>
            <person name="Ghosh S."/>
            <person name="Singh D."/>
            <person name="Das A."/>
            <person name="Kant S."/>
            <person name="Prusty A."/>
            <person name="Tripathy S."/>
        </authorList>
    </citation>
    <scope>NUCLEOTIDE SEQUENCE</scope>
    <source>
        <strain evidence="1">VB521301</strain>
    </source>
</reference>
<sequence>MASPTPLKGTELVDCARANAKQGIETAAYQCGYGDDLNTFARELRIACEDMNLQVKELSDLITDQDLVLNIGTGETVAPNTPSEL</sequence>
<comment type="caution">
    <text evidence="2">The sequence shown here is derived from an EMBL/GenBank/DDBJ whole genome shotgun (WGS) entry which is preliminary data.</text>
</comment>
<dbReference type="OrthoDB" id="466434at2"/>
<reference evidence="2" key="1">
    <citation type="journal article" date="2015" name="Genome Announc.">
        <title>Draft Genome Sequence of Tolypothrix boutellei Strain VB521301.</title>
        <authorList>
            <person name="Chandrababunaidu M.M."/>
            <person name="Singh D."/>
            <person name="Sen D."/>
            <person name="Bhan S."/>
            <person name="Das S."/>
            <person name="Gupta A."/>
            <person name="Adhikary S.P."/>
            <person name="Tripathy S."/>
        </authorList>
    </citation>
    <scope>NUCLEOTIDE SEQUENCE</scope>
    <source>
        <strain evidence="2">VB521301</strain>
    </source>
</reference>
<gene>
    <name evidence="2" type="ORF">DA73_0223980</name>
    <name evidence="1" type="ORF">DA73_0400019860</name>
</gene>
<dbReference type="EMBL" id="JHEG04000001">
    <property type="protein sequence ID" value="KAF3887489.1"/>
    <property type="molecule type" value="Genomic_DNA"/>
</dbReference>
<organism evidence="2">
    <name type="scientific">Tolypothrix bouteillei VB521301</name>
    <dbReference type="NCBI Taxonomy" id="1479485"/>
    <lineage>
        <taxon>Bacteria</taxon>
        <taxon>Bacillati</taxon>
        <taxon>Cyanobacteriota</taxon>
        <taxon>Cyanophyceae</taxon>
        <taxon>Nostocales</taxon>
        <taxon>Tolypothrichaceae</taxon>
        <taxon>Tolypothrix</taxon>
    </lineage>
</organism>
<protein>
    <submittedName>
        <fullName evidence="2">Uncharacterized protein</fullName>
    </submittedName>
</protein>
<proteinExistence type="predicted"/>
<dbReference type="RefSeq" id="WP_038081319.1">
    <property type="nucleotide sequence ID" value="NZ_JHEG04000001.1"/>
</dbReference>
<evidence type="ECO:0000313" key="3">
    <source>
        <dbReference type="Proteomes" id="UP000029738"/>
    </source>
</evidence>
<evidence type="ECO:0000313" key="1">
    <source>
        <dbReference type="EMBL" id="KAF3887489.1"/>
    </source>
</evidence>
<dbReference type="STRING" id="1479485.DA73_0223980"/>
<accession>A0A0C1RH96</accession>